<name>A0A1H3EUI4_9PROT</name>
<feature type="chain" id="PRO_5011765143" evidence="1">
    <location>
        <begin position="28"/>
        <end position="257"/>
    </location>
</feature>
<proteinExistence type="predicted"/>
<dbReference type="InterPro" id="IPR012332">
    <property type="entry name" value="Autotransporter_pectin_lyase_C"/>
</dbReference>
<organism evidence="2 3">
    <name type="scientific">Nitrosomonas halophila</name>
    <dbReference type="NCBI Taxonomy" id="44576"/>
    <lineage>
        <taxon>Bacteria</taxon>
        <taxon>Pseudomonadati</taxon>
        <taxon>Pseudomonadota</taxon>
        <taxon>Betaproteobacteria</taxon>
        <taxon>Nitrosomonadales</taxon>
        <taxon>Nitrosomonadaceae</taxon>
        <taxon>Nitrosomonas</taxon>
    </lineage>
</organism>
<dbReference type="AlphaFoldDB" id="A0A1H3EUI4"/>
<reference evidence="2 3" key="1">
    <citation type="submission" date="2016-10" db="EMBL/GenBank/DDBJ databases">
        <authorList>
            <person name="de Groot N.N."/>
        </authorList>
    </citation>
    <scope>NUCLEOTIDE SEQUENCE [LARGE SCALE GENOMIC DNA]</scope>
    <source>
        <strain evidence="2 3">Nm1</strain>
    </source>
</reference>
<evidence type="ECO:0000313" key="3">
    <source>
        <dbReference type="Proteomes" id="UP000198640"/>
    </source>
</evidence>
<keyword evidence="3" id="KW-1185">Reference proteome</keyword>
<protein>
    <submittedName>
        <fullName evidence="2">Uncharacterized protein</fullName>
    </submittedName>
</protein>
<dbReference type="STRING" id="44576.SAMN05421881_100954"/>
<dbReference type="RefSeq" id="WP_176973913.1">
    <property type="nucleotide sequence ID" value="NZ_FNOY01000009.1"/>
</dbReference>
<evidence type="ECO:0000313" key="2">
    <source>
        <dbReference type="EMBL" id="SDX82406.1"/>
    </source>
</evidence>
<gene>
    <name evidence="2" type="ORF">SAMN05421881_100954</name>
</gene>
<accession>A0A1H3EUI4</accession>
<dbReference type="Gene3D" id="2.160.20.20">
    <property type="match status" value="1"/>
</dbReference>
<dbReference type="Proteomes" id="UP000198640">
    <property type="component" value="Unassembled WGS sequence"/>
</dbReference>
<evidence type="ECO:0000256" key="1">
    <source>
        <dbReference type="SAM" id="SignalP"/>
    </source>
</evidence>
<sequence>MKIPHFLRTQLILPGLSTLLVSAGAIAEELVCTHELGRVMVDNLRVPPNGICNLDGTRVEGTIKVEANATLNAQRISVIGNIQTENARQVSVRDRSRIGGSVQLKSGGGATISDSIIDSDLQYDSNSGQFQALWNDIGGNIQIFQNDGSIEIVRNVIDGNLQCKENTQVPFGGGNIVKGTKEDQCAQLLAYVSPAEPCAKSSATFGDGQLHIPRVSVAGHADVIDYRATLRYAPELSRNGSLVFELTDAGANLSQCD</sequence>
<keyword evidence="1" id="KW-0732">Signal</keyword>
<dbReference type="EMBL" id="FNOY01000009">
    <property type="protein sequence ID" value="SDX82406.1"/>
    <property type="molecule type" value="Genomic_DNA"/>
</dbReference>
<feature type="signal peptide" evidence="1">
    <location>
        <begin position="1"/>
        <end position="27"/>
    </location>
</feature>